<reference evidence="2" key="1">
    <citation type="journal article" date="2020" name="Stud. Mycol.">
        <title>101 Dothideomycetes genomes: A test case for predicting lifestyles and emergence of pathogens.</title>
        <authorList>
            <person name="Haridas S."/>
            <person name="Albert R."/>
            <person name="Binder M."/>
            <person name="Bloem J."/>
            <person name="LaButti K."/>
            <person name="Salamov A."/>
            <person name="Andreopoulos B."/>
            <person name="Baker S."/>
            <person name="Barry K."/>
            <person name="Bills G."/>
            <person name="Bluhm B."/>
            <person name="Cannon C."/>
            <person name="Castanera R."/>
            <person name="Culley D."/>
            <person name="Daum C."/>
            <person name="Ezra D."/>
            <person name="Gonzalez J."/>
            <person name="Henrissat B."/>
            <person name="Kuo A."/>
            <person name="Liang C."/>
            <person name="Lipzen A."/>
            <person name="Lutzoni F."/>
            <person name="Magnuson J."/>
            <person name="Mondo S."/>
            <person name="Nolan M."/>
            <person name="Ohm R."/>
            <person name="Pangilinan J."/>
            <person name="Park H.-J."/>
            <person name="Ramirez L."/>
            <person name="Alfaro M."/>
            <person name="Sun H."/>
            <person name="Tritt A."/>
            <person name="Yoshinaga Y."/>
            <person name="Zwiers L.-H."/>
            <person name="Turgeon B."/>
            <person name="Goodwin S."/>
            <person name="Spatafora J."/>
            <person name="Crous P."/>
            <person name="Grigoriev I."/>
        </authorList>
    </citation>
    <scope>NUCLEOTIDE SEQUENCE [LARGE SCALE GENOMIC DNA]</scope>
    <source>
        <strain evidence="2">CBS 304.66</strain>
    </source>
</reference>
<comment type="caution">
    <text evidence="1">The sequence shown here is derived from an EMBL/GenBank/DDBJ whole genome shotgun (WGS) entry which is preliminary data.</text>
</comment>
<protein>
    <submittedName>
        <fullName evidence="1">Uncharacterized protein</fullName>
    </submittedName>
</protein>
<dbReference type="EMBL" id="ML986612">
    <property type="protein sequence ID" value="KAF2264912.1"/>
    <property type="molecule type" value="Genomic_DNA"/>
</dbReference>
<name>A0A9P4N3X9_9PLEO</name>
<proteinExistence type="predicted"/>
<keyword evidence="2" id="KW-1185">Reference proteome</keyword>
<evidence type="ECO:0000313" key="1">
    <source>
        <dbReference type="EMBL" id="KAF2264912.1"/>
    </source>
</evidence>
<dbReference type="AlphaFoldDB" id="A0A9P4N3X9"/>
<evidence type="ECO:0000313" key="2">
    <source>
        <dbReference type="Proteomes" id="UP000800093"/>
    </source>
</evidence>
<accession>A0A9P4N3X9</accession>
<dbReference type="Proteomes" id="UP000800093">
    <property type="component" value="Unassembled WGS sequence"/>
</dbReference>
<sequence length="90" mass="10260">MNLATFGTNCSRDECCCKRQEQASHAEVNNCVDIHQFYGLESPRCPIVAVSLCKVYCPAHHTESNQLEDKFSHELRHKGVTPEKLEFSFD</sequence>
<gene>
    <name evidence="1" type="ORF">CC78DRAFT_215060</name>
</gene>
<organism evidence="1 2">
    <name type="scientific">Lojkania enalia</name>
    <dbReference type="NCBI Taxonomy" id="147567"/>
    <lineage>
        <taxon>Eukaryota</taxon>
        <taxon>Fungi</taxon>
        <taxon>Dikarya</taxon>
        <taxon>Ascomycota</taxon>
        <taxon>Pezizomycotina</taxon>
        <taxon>Dothideomycetes</taxon>
        <taxon>Pleosporomycetidae</taxon>
        <taxon>Pleosporales</taxon>
        <taxon>Pleosporales incertae sedis</taxon>
        <taxon>Lojkania</taxon>
    </lineage>
</organism>